<gene>
    <name evidence="2" type="ORF">C5613_31420</name>
</gene>
<evidence type="ECO:0000313" key="2">
    <source>
        <dbReference type="EMBL" id="PQP19012.1"/>
    </source>
</evidence>
<evidence type="ECO:0000313" key="3">
    <source>
        <dbReference type="Proteomes" id="UP000239290"/>
    </source>
</evidence>
<accession>A0A2S8IXC5</accession>
<keyword evidence="1" id="KW-0732">Signal</keyword>
<evidence type="ECO:0008006" key="4">
    <source>
        <dbReference type="Google" id="ProtNLM"/>
    </source>
</evidence>
<reference evidence="3" key="1">
    <citation type="submission" date="2018-02" db="EMBL/GenBank/DDBJ databases">
        <title>Draft genome sequencing of Rhodococcus opacus KU647198.</title>
        <authorList>
            <person name="Zheng B.-X."/>
        </authorList>
    </citation>
    <scope>NUCLEOTIDE SEQUENCE [LARGE SCALE GENOMIC DNA]</scope>
    <source>
        <strain evidence="3">04-OD7</strain>
    </source>
</reference>
<dbReference type="PROSITE" id="PS51257">
    <property type="entry name" value="PROKAR_LIPOPROTEIN"/>
    <property type="match status" value="1"/>
</dbReference>
<evidence type="ECO:0000256" key="1">
    <source>
        <dbReference type="SAM" id="SignalP"/>
    </source>
</evidence>
<sequence>MIHTWTKRQVAVVFGAAAASLVLASCSHSAGDAGTTAPTADAVATSPAVIPPSELPAAFANVDRSSPDAVAGAVLELWYGWDATKDSGPYDAKLRALPLLDPATVSDLVAHPPVSGPGAEWLALVDAGAIAAVSTAPGVESGAPADTDIRAYRQVEVTQTFTGNPTPPPAGRIVSVVVKRGFDGWRVLSVMAK</sequence>
<name>A0A2S8IXC5_RHOOP</name>
<organism evidence="2 3">
    <name type="scientific">Rhodococcus opacus</name>
    <name type="common">Nocardia opaca</name>
    <dbReference type="NCBI Taxonomy" id="37919"/>
    <lineage>
        <taxon>Bacteria</taxon>
        <taxon>Bacillati</taxon>
        <taxon>Actinomycetota</taxon>
        <taxon>Actinomycetes</taxon>
        <taxon>Mycobacteriales</taxon>
        <taxon>Nocardiaceae</taxon>
        <taxon>Rhodococcus</taxon>
    </lineage>
</organism>
<dbReference type="Proteomes" id="UP000239290">
    <property type="component" value="Unassembled WGS sequence"/>
</dbReference>
<dbReference type="EMBL" id="PUIO01000047">
    <property type="protein sequence ID" value="PQP19012.1"/>
    <property type="molecule type" value="Genomic_DNA"/>
</dbReference>
<dbReference type="AlphaFoldDB" id="A0A2S8IXC5"/>
<dbReference type="RefSeq" id="WP_105420423.1">
    <property type="nucleotide sequence ID" value="NZ_PUIO01000047.1"/>
</dbReference>
<protein>
    <recommendedName>
        <fullName evidence="4">DUF4440 domain-containing protein</fullName>
    </recommendedName>
</protein>
<comment type="caution">
    <text evidence="2">The sequence shown here is derived from an EMBL/GenBank/DDBJ whole genome shotgun (WGS) entry which is preliminary data.</text>
</comment>
<feature type="chain" id="PRO_5038982250" description="DUF4440 domain-containing protein" evidence="1">
    <location>
        <begin position="25"/>
        <end position="193"/>
    </location>
</feature>
<feature type="signal peptide" evidence="1">
    <location>
        <begin position="1"/>
        <end position="24"/>
    </location>
</feature>
<proteinExistence type="predicted"/>